<reference evidence="1 2" key="1">
    <citation type="submission" date="2013-08" db="EMBL/GenBank/DDBJ databases">
        <authorList>
            <person name="Trees D."/>
        </authorList>
    </citation>
    <scope>NUCLEOTIDE SEQUENCE [LARGE SCALE GENOMIC DNA]</scope>
    <source>
        <strain evidence="1 2">3502</strain>
    </source>
</reference>
<sequence>MDFSNLAEKVRAAGKLKRRGCVLQFSELFS</sequence>
<gene>
    <name evidence="1" type="ORF">N776_05740</name>
</gene>
<comment type="caution">
    <text evidence="1">The sequence shown here is derived from an EMBL/GenBank/DDBJ whole genome shotgun (WGS) entry which is preliminary data.</text>
</comment>
<organism evidence="1 2">
    <name type="scientific">Neisseria gonorrhoeae 3502</name>
    <dbReference type="NCBI Taxonomy" id="1193404"/>
    <lineage>
        <taxon>Bacteria</taxon>
        <taxon>Pseudomonadati</taxon>
        <taxon>Pseudomonadota</taxon>
        <taxon>Betaproteobacteria</taxon>
        <taxon>Neisseriales</taxon>
        <taxon>Neisseriaceae</taxon>
        <taxon>Neisseria</taxon>
    </lineage>
</organism>
<proteinExistence type="predicted"/>
<accession>A0AA44UA89</accession>
<evidence type="ECO:0000313" key="1">
    <source>
        <dbReference type="EMBL" id="PHJ36182.1"/>
    </source>
</evidence>
<protein>
    <submittedName>
        <fullName evidence="1">Uncharacterized protein</fullName>
    </submittedName>
</protein>
<name>A0AA44UA89_NEIGO</name>
<dbReference type="Proteomes" id="UP000223296">
    <property type="component" value="Unassembled WGS sequence"/>
</dbReference>
<dbReference type="EMBL" id="AVBE01000002">
    <property type="protein sequence ID" value="PHJ36182.1"/>
    <property type="molecule type" value="Genomic_DNA"/>
</dbReference>
<evidence type="ECO:0000313" key="2">
    <source>
        <dbReference type="Proteomes" id="UP000223296"/>
    </source>
</evidence>
<dbReference type="AlphaFoldDB" id="A0AA44UA89"/>